<proteinExistence type="inferred from homology"/>
<dbReference type="GO" id="GO:0070475">
    <property type="term" value="P:rRNA base methylation"/>
    <property type="evidence" value="ECO:0007669"/>
    <property type="project" value="UniProtKB-UniRule"/>
</dbReference>
<evidence type="ECO:0000256" key="7">
    <source>
        <dbReference type="HAMAP-Rule" id="MF_01007"/>
    </source>
</evidence>
<dbReference type="Gene3D" id="3.40.50.150">
    <property type="entry name" value="Vaccinia Virus protein VP39"/>
    <property type="match status" value="1"/>
</dbReference>
<dbReference type="SUPFAM" id="SSF53335">
    <property type="entry name" value="S-adenosyl-L-methionine-dependent methyltransferases"/>
    <property type="match status" value="1"/>
</dbReference>
<dbReference type="HAMAP" id="MF_01007">
    <property type="entry name" value="16SrRNA_methyltr_H"/>
    <property type="match status" value="1"/>
</dbReference>
<keyword evidence="10" id="KW-1185">Reference proteome</keyword>
<dbReference type="PANTHER" id="PTHR11265">
    <property type="entry name" value="S-ADENOSYL-METHYLTRANSFERASE MRAW"/>
    <property type="match status" value="1"/>
</dbReference>
<comment type="catalytic activity">
    <reaction evidence="7">
        <text>cytidine(1402) in 16S rRNA + S-adenosyl-L-methionine = N(4)-methylcytidine(1402) in 16S rRNA + S-adenosyl-L-homocysteine + H(+)</text>
        <dbReference type="Rhea" id="RHEA:42928"/>
        <dbReference type="Rhea" id="RHEA-COMP:10286"/>
        <dbReference type="Rhea" id="RHEA-COMP:10287"/>
        <dbReference type="ChEBI" id="CHEBI:15378"/>
        <dbReference type="ChEBI" id="CHEBI:57856"/>
        <dbReference type="ChEBI" id="CHEBI:59789"/>
        <dbReference type="ChEBI" id="CHEBI:74506"/>
        <dbReference type="ChEBI" id="CHEBI:82748"/>
        <dbReference type="EC" id="2.1.1.199"/>
    </reaction>
</comment>
<gene>
    <name evidence="7" type="primary">rsmH</name>
    <name evidence="9" type="ORF">G1C95_0130</name>
</gene>
<keyword evidence="2 7" id="KW-0963">Cytoplasm</keyword>
<comment type="similarity">
    <text evidence="1 7">Belongs to the methyltransferase superfamily. RsmH family.</text>
</comment>
<dbReference type="EC" id="2.1.1.199" evidence="7"/>
<comment type="caution">
    <text evidence="9">The sequence shown here is derived from an EMBL/GenBank/DDBJ whole genome shotgun (WGS) entry which is preliminary data.</text>
</comment>
<dbReference type="EMBL" id="JAAIII010000001">
    <property type="protein sequence ID" value="NMM92945.1"/>
    <property type="molecule type" value="Genomic_DNA"/>
</dbReference>
<dbReference type="PANTHER" id="PTHR11265:SF0">
    <property type="entry name" value="12S RRNA N4-METHYLCYTIDINE METHYLTRANSFERASE"/>
    <property type="match status" value="1"/>
</dbReference>
<evidence type="ECO:0000313" key="10">
    <source>
        <dbReference type="Proteomes" id="UP000532194"/>
    </source>
</evidence>
<evidence type="ECO:0000256" key="8">
    <source>
        <dbReference type="SAM" id="MobiDB-lite"/>
    </source>
</evidence>
<evidence type="ECO:0000256" key="2">
    <source>
        <dbReference type="ARBA" id="ARBA00022490"/>
    </source>
</evidence>
<dbReference type="RefSeq" id="WP_277348147.1">
    <property type="nucleotide sequence ID" value="NZ_JAAIII010000001.1"/>
</dbReference>
<organism evidence="9 10">
    <name type="scientific">Bifidobacterium oedipodis</name>
    <dbReference type="NCBI Taxonomy" id="2675322"/>
    <lineage>
        <taxon>Bacteria</taxon>
        <taxon>Bacillati</taxon>
        <taxon>Actinomycetota</taxon>
        <taxon>Actinomycetes</taxon>
        <taxon>Bifidobacteriales</taxon>
        <taxon>Bifidobacteriaceae</taxon>
        <taxon>Bifidobacterium</taxon>
    </lineage>
</organism>
<dbReference type="CDD" id="cd02440">
    <property type="entry name" value="AdoMet_MTases"/>
    <property type="match status" value="1"/>
</dbReference>
<name>A0A7Y0EMG3_9BIFI</name>
<dbReference type="InterPro" id="IPR002903">
    <property type="entry name" value="RsmH"/>
</dbReference>
<evidence type="ECO:0000313" key="9">
    <source>
        <dbReference type="EMBL" id="NMM92945.1"/>
    </source>
</evidence>
<feature type="region of interest" description="Disordered" evidence="8">
    <location>
        <begin position="1"/>
        <end position="23"/>
    </location>
</feature>
<keyword evidence="6 7" id="KW-0949">S-adenosyl-L-methionine</keyword>
<dbReference type="SUPFAM" id="SSF81799">
    <property type="entry name" value="Putative methyltransferase TM0872, insert domain"/>
    <property type="match status" value="1"/>
</dbReference>
<evidence type="ECO:0000256" key="6">
    <source>
        <dbReference type="ARBA" id="ARBA00022691"/>
    </source>
</evidence>
<dbReference type="Gene3D" id="1.10.150.170">
    <property type="entry name" value="Putative methyltransferase TM0872, insert domain"/>
    <property type="match status" value="1"/>
</dbReference>
<feature type="compositionally biased region" description="Basic and acidic residues" evidence="8">
    <location>
        <begin position="13"/>
        <end position="22"/>
    </location>
</feature>
<protein>
    <recommendedName>
        <fullName evidence="7">Ribosomal RNA small subunit methyltransferase H</fullName>
        <ecNumber evidence="7">2.1.1.199</ecNumber>
    </recommendedName>
    <alternativeName>
        <fullName evidence="7">16S rRNA m(4)C1402 methyltransferase</fullName>
    </alternativeName>
    <alternativeName>
        <fullName evidence="7">rRNA (cytosine-N(4)-)-methyltransferase RsmH</fullName>
    </alternativeName>
</protein>
<dbReference type="FunFam" id="1.10.150.170:FF:000001">
    <property type="entry name" value="Ribosomal RNA small subunit methyltransferase H"/>
    <property type="match status" value="1"/>
</dbReference>
<dbReference type="Proteomes" id="UP000532194">
    <property type="component" value="Unassembled WGS sequence"/>
</dbReference>
<dbReference type="GO" id="GO:0005737">
    <property type="term" value="C:cytoplasm"/>
    <property type="evidence" value="ECO:0007669"/>
    <property type="project" value="UniProtKB-SubCell"/>
</dbReference>
<evidence type="ECO:0000256" key="1">
    <source>
        <dbReference type="ARBA" id="ARBA00010396"/>
    </source>
</evidence>
<keyword evidence="4 7" id="KW-0489">Methyltransferase</keyword>
<comment type="subcellular location">
    <subcellularLocation>
        <location evidence="7">Cytoplasm</location>
    </subcellularLocation>
</comment>
<dbReference type="NCBIfam" id="TIGR00006">
    <property type="entry name" value="16S rRNA (cytosine(1402)-N(4))-methyltransferase RsmH"/>
    <property type="match status" value="1"/>
</dbReference>
<feature type="binding site" evidence="7">
    <location>
        <position position="114"/>
    </location>
    <ligand>
        <name>S-adenosyl-L-methionine</name>
        <dbReference type="ChEBI" id="CHEBI:59789"/>
    </ligand>
</feature>
<keyword evidence="5 7" id="KW-0808">Transferase</keyword>
<evidence type="ECO:0000256" key="3">
    <source>
        <dbReference type="ARBA" id="ARBA00022552"/>
    </source>
</evidence>
<accession>A0A7Y0EMG3</accession>
<feature type="region of interest" description="Disordered" evidence="8">
    <location>
        <begin position="354"/>
        <end position="400"/>
    </location>
</feature>
<feature type="binding site" evidence="7">
    <location>
        <position position="142"/>
    </location>
    <ligand>
        <name>S-adenosyl-L-methionine</name>
        <dbReference type="ChEBI" id="CHEBI:59789"/>
    </ligand>
</feature>
<dbReference type="AlphaFoldDB" id="A0A7Y0EMG3"/>
<dbReference type="InterPro" id="IPR029063">
    <property type="entry name" value="SAM-dependent_MTases_sf"/>
</dbReference>
<sequence length="400" mass="43737">MVSQSMSAAKARQSGDRLESKTAAEIAGQSTTVHRPVMLDECVELVTGALLDAPDPIIVDCTLGLAGHATAFLKAAPNAKLIGIDRDAEALALASERMRREGLAERFIPVHAAFDQLEQVLDEQDIARVDAVFMDLGLSSLQIDEADRGFSYSHDAPLDMRMDTNQQLTAERVLATYEAAELTRIFRDYGEERFARQIARAIVTRRDKEPLTSTAQLNRLVDEVVPQAHRPAGNPAKRVFQALRIEVNGELDKLASTLPQAARCLNVGGRLVVESYHSLEDKTVKAFMAQGLTIDAPADMPIVPPDAQPFFHALTRGAMKASEQEIASNPRSASVRLRAVEVSRQIPARWRQQFAEAAEHPHSAAGGVLAKSKSAGKTIGKTSKRRMNTARQSDTRSRRS</sequence>
<dbReference type="GO" id="GO:0071424">
    <property type="term" value="F:rRNA (cytosine-N4-)-methyltransferase activity"/>
    <property type="evidence" value="ECO:0007669"/>
    <property type="project" value="UniProtKB-UniRule"/>
</dbReference>
<evidence type="ECO:0000256" key="4">
    <source>
        <dbReference type="ARBA" id="ARBA00022603"/>
    </source>
</evidence>
<reference evidence="9 10" key="1">
    <citation type="submission" date="2020-02" db="EMBL/GenBank/DDBJ databases">
        <title>Characterization of phylogenetic diversity of novel bifidobacterial species isolated in Czech ZOOs.</title>
        <authorList>
            <person name="Lugli G.A."/>
            <person name="Vera N.B."/>
            <person name="Ventura M."/>
        </authorList>
    </citation>
    <scope>NUCLEOTIDE SEQUENCE [LARGE SCALE GENOMIC DNA]</scope>
    <source>
        <strain evidence="9 10">DSM 109957</strain>
    </source>
</reference>
<feature type="binding site" evidence="7">
    <location>
        <begin position="66"/>
        <end position="68"/>
    </location>
    <ligand>
        <name>S-adenosyl-L-methionine</name>
        <dbReference type="ChEBI" id="CHEBI:59789"/>
    </ligand>
</feature>
<feature type="binding site" evidence="7">
    <location>
        <position position="85"/>
    </location>
    <ligand>
        <name>S-adenosyl-L-methionine</name>
        <dbReference type="ChEBI" id="CHEBI:59789"/>
    </ligand>
</feature>
<dbReference type="Pfam" id="PF01795">
    <property type="entry name" value="Methyltransf_5"/>
    <property type="match status" value="1"/>
</dbReference>
<evidence type="ECO:0000256" key="5">
    <source>
        <dbReference type="ARBA" id="ARBA00022679"/>
    </source>
</evidence>
<keyword evidence="3 7" id="KW-0698">rRNA processing</keyword>
<feature type="binding site" evidence="7">
    <location>
        <position position="135"/>
    </location>
    <ligand>
        <name>S-adenosyl-L-methionine</name>
        <dbReference type="ChEBI" id="CHEBI:59789"/>
    </ligand>
</feature>
<dbReference type="InterPro" id="IPR023397">
    <property type="entry name" value="SAM-dep_MeTrfase_MraW_recog"/>
</dbReference>
<comment type="function">
    <text evidence="7">Specifically methylates the N4 position of cytidine in position 1402 (C1402) of 16S rRNA.</text>
</comment>